<keyword evidence="3" id="KW-1185">Reference proteome</keyword>
<evidence type="ECO:0000313" key="2">
    <source>
        <dbReference type="EMBL" id="RSL32190.1"/>
    </source>
</evidence>
<proteinExistence type="predicted"/>
<dbReference type="EMBL" id="RBVX01000017">
    <property type="protein sequence ID" value="RSL32190.1"/>
    <property type="molecule type" value="Genomic_DNA"/>
</dbReference>
<evidence type="ECO:0000313" key="3">
    <source>
        <dbReference type="Proteomes" id="UP000275076"/>
    </source>
</evidence>
<reference evidence="2 3" key="1">
    <citation type="submission" date="2018-10" db="EMBL/GenBank/DDBJ databases">
        <title>Draft genome sequence of Bacillus salarius IM0101, isolated from a hypersaline soil in Inner Mongolia, China.</title>
        <authorList>
            <person name="Yamprayoonswat W."/>
            <person name="Boonvisut S."/>
            <person name="Jumpathong W."/>
            <person name="Sittihan S."/>
            <person name="Ruangsuj P."/>
            <person name="Wanthongcharoen S."/>
            <person name="Thongpramul N."/>
            <person name="Pimmason S."/>
            <person name="Yu B."/>
            <person name="Yasawong M."/>
        </authorList>
    </citation>
    <scope>NUCLEOTIDE SEQUENCE [LARGE SCALE GENOMIC DNA]</scope>
    <source>
        <strain evidence="2 3">IM0101</strain>
    </source>
</reference>
<dbReference type="AlphaFoldDB" id="A0A3R9P7S0"/>
<organism evidence="2 3">
    <name type="scientific">Salibacterium salarium</name>
    <dbReference type="NCBI Taxonomy" id="284579"/>
    <lineage>
        <taxon>Bacteria</taxon>
        <taxon>Bacillati</taxon>
        <taxon>Bacillota</taxon>
        <taxon>Bacilli</taxon>
        <taxon>Bacillales</taxon>
        <taxon>Bacillaceae</taxon>
    </lineage>
</organism>
<gene>
    <name evidence="2" type="ORF">D7Z54_17355</name>
</gene>
<evidence type="ECO:0000256" key="1">
    <source>
        <dbReference type="SAM" id="MobiDB-lite"/>
    </source>
</evidence>
<protein>
    <submittedName>
        <fullName evidence="2">Uncharacterized protein</fullName>
    </submittedName>
</protein>
<dbReference type="Proteomes" id="UP000275076">
    <property type="component" value="Unassembled WGS sequence"/>
</dbReference>
<accession>A0A3R9P7S0</accession>
<name>A0A3R9P7S0_9BACI</name>
<sequence>MPSSAGVGIKTRAPVTQNASRTKEGIKRKVNPRQNAFINWDSHQRKTQRKCFQNLDGGAPWSKYRIEETFQIKNADGSFLLCAKG</sequence>
<feature type="region of interest" description="Disordered" evidence="1">
    <location>
        <begin position="1"/>
        <end position="24"/>
    </location>
</feature>
<comment type="caution">
    <text evidence="2">The sequence shown here is derived from an EMBL/GenBank/DDBJ whole genome shotgun (WGS) entry which is preliminary data.</text>
</comment>